<keyword evidence="4" id="KW-1185">Reference proteome</keyword>
<feature type="compositionally biased region" description="Acidic residues" evidence="1">
    <location>
        <begin position="1"/>
        <end position="17"/>
    </location>
</feature>
<dbReference type="InterPro" id="IPR040976">
    <property type="entry name" value="Pkinase_fungal"/>
</dbReference>
<dbReference type="AlphaFoldDB" id="A0AAN6NV36"/>
<feature type="domain" description="Fungal-type protein kinase" evidence="2">
    <location>
        <begin position="76"/>
        <end position="144"/>
    </location>
</feature>
<feature type="region of interest" description="Disordered" evidence="1">
    <location>
        <begin position="116"/>
        <end position="157"/>
    </location>
</feature>
<comment type="caution">
    <text evidence="3">The sequence shown here is derived from an EMBL/GenBank/DDBJ whole genome shotgun (WGS) entry which is preliminary data.</text>
</comment>
<dbReference type="EMBL" id="MU859120">
    <property type="protein sequence ID" value="KAK3952629.1"/>
    <property type="molecule type" value="Genomic_DNA"/>
</dbReference>
<name>A0AAN6NV36_9PEZI</name>
<gene>
    <name evidence="3" type="ORF">QBC32DRAFT_313751</name>
</gene>
<evidence type="ECO:0000259" key="2">
    <source>
        <dbReference type="Pfam" id="PF17667"/>
    </source>
</evidence>
<evidence type="ECO:0000313" key="3">
    <source>
        <dbReference type="EMBL" id="KAK3952629.1"/>
    </source>
</evidence>
<dbReference type="Pfam" id="PF17667">
    <property type="entry name" value="Pkinase_fungal"/>
    <property type="match status" value="1"/>
</dbReference>
<sequence>MCQEIDSEWDDEPEDGTSADFRPSGPPLDPVFERDLARESPVVADYESVGTESHGGLAEGCGVVSACPEKRGVPERVVNVARYFHHETVQVRGTDDDVRSNVRGGIYVSTAKKYSLERSTPPTATVTASTSRKGRNTSMAGKKRSSSQADAALPSSK</sequence>
<feature type="region of interest" description="Disordered" evidence="1">
    <location>
        <begin position="1"/>
        <end position="31"/>
    </location>
</feature>
<feature type="compositionally biased region" description="Low complexity" evidence="1">
    <location>
        <begin position="119"/>
        <end position="131"/>
    </location>
</feature>
<evidence type="ECO:0000313" key="4">
    <source>
        <dbReference type="Proteomes" id="UP001303222"/>
    </source>
</evidence>
<proteinExistence type="predicted"/>
<evidence type="ECO:0000256" key="1">
    <source>
        <dbReference type="SAM" id="MobiDB-lite"/>
    </source>
</evidence>
<organism evidence="3 4">
    <name type="scientific">Pseudoneurospora amorphoporcata</name>
    <dbReference type="NCBI Taxonomy" id="241081"/>
    <lineage>
        <taxon>Eukaryota</taxon>
        <taxon>Fungi</taxon>
        <taxon>Dikarya</taxon>
        <taxon>Ascomycota</taxon>
        <taxon>Pezizomycotina</taxon>
        <taxon>Sordariomycetes</taxon>
        <taxon>Sordariomycetidae</taxon>
        <taxon>Sordariales</taxon>
        <taxon>Sordariaceae</taxon>
        <taxon>Pseudoneurospora</taxon>
    </lineage>
</organism>
<reference evidence="3" key="2">
    <citation type="submission" date="2023-06" db="EMBL/GenBank/DDBJ databases">
        <authorList>
            <consortium name="Lawrence Berkeley National Laboratory"/>
            <person name="Mondo S.J."/>
            <person name="Hensen N."/>
            <person name="Bonometti L."/>
            <person name="Westerberg I."/>
            <person name="Brannstrom I.O."/>
            <person name="Guillou S."/>
            <person name="Cros-Aarteil S."/>
            <person name="Calhoun S."/>
            <person name="Haridas S."/>
            <person name="Kuo A."/>
            <person name="Pangilinan J."/>
            <person name="Riley R."/>
            <person name="Labutti K."/>
            <person name="Andreopoulos B."/>
            <person name="Lipzen A."/>
            <person name="Chen C."/>
            <person name="Yanf M."/>
            <person name="Daum C."/>
            <person name="Ng V."/>
            <person name="Clum A."/>
            <person name="Steindorff A."/>
            <person name="Ohm R."/>
            <person name="Martin F."/>
            <person name="Silar P."/>
            <person name="Natvig D."/>
            <person name="Lalanne C."/>
            <person name="Gautier V."/>
            <person name="Ament-Velasquez S.L."/>
            <person name="Kruys A."/>
            <person name="Hutchinson M.I."/>
            <person name="Powell A.J."/>
            <person name="Barry K."/>
            <person name="Miller A.N."/>
            <person name="Grigoriev I.V."/>
            <person name="Debuchy R."/>
            <person name="Gladieux P."/>
            <person name="Thoren M.H."/>
            <person name="Johannesson H."/>
        </authorList>
    </citation>
    <scope>NUCLEOTIDE SEQUENCE</scope>
    <source>
        <strain evidence="3">CBS 626.80</strain>
    </source>
</reference>
<protein>
    <recommendedName>
        <fullName evidence="2">Fungal-type protein kinase domain-containing protein</fullName>
    </recommendedName>
</protein>
<reference evidence="3" key="1">
    <citation type="journal article" date="2023" name="Mol. Phylogenet. Evol.">
        <title>Genome-scale phylogeny and comparative genomics of the fungal order Sordariales.</title>
        <authorList>
            <person name="Hensen N."/>
            <person name="Bonometti L."/>
            <person name="Westerberg I."/>
            <person name="Brannstrom I.O."/>
            <person name="Guillou S."/>
            <person name="Cros-Aarteil S."/>
            <person name="Calhoun S."/>
            <person name="Haridas S."/>
            <person name="Kuo A."/>
            <person name="Mondo S."/>
            <person name="Pangilinan J."/>
            <person name="Riley R."/>
            <person name="LaButti K."/>
            <person name="Andreopoulos B."/>
            <person name="Lipzen A."/>
            <person name="Chen C."/>
            <person name="Yan M."/>
            <person name="Daum C."/>
            <person name="Ng V."/>
            <person name="Clum A."/>
            <person name="Steindorff A."/>
            <person name="Ohm R.A."/>
            <person name="Martin F."/>
            <person name="Silar P."/>
            <person name="Natvig D.O."/>
            <person name="Lalanne C."/>
            <person name="Gautier V."/>
            <person name="Ament-Velasquez S.L."/>
            <person name="Kruys A."/>
            <person name="Hutchinson M.I."/>
            <person name="Powell A.J."/>
            <person name="Barry K."/>
            <person name="Miller A.N."/>
            <person name="Grigoriev I.V."/>
            <person name="Debuchy R."/>
            <person name="Gladieux P."/>
            <person name="Hiltunen Thoren M."/>
            <person name="Johannesson H."/>
        </authorList>
    </citation>
    <scope>NUCLEOTIDE SEQUENCE</scope>
    <source>
        <strain evidence="3">CBS 626.80</strain>
    </source>
</reference>
<accession>A0AAN6NV36</accession>
<dbReference type="Proteomes" id="UP001303222">
    <property type="component" value="Unassembled WGS sequence"/>
</dbReference>